<reference evidence="2 3" key="1">
    <citation type="submission" date="2018-12" db="EMBL/GenBank/DDBJ databases">
        <authorList>
            <person name="Kim S.-J."/>
            <person name="Jung G.-Y."/>
        </authorList>
    </citation>
    <scope>NUCLEOTIDE SEQUENCE [LARGE SCALE GENOMIC DNA]</scope>
    <source>
        <strain evidence="2 3">03SU3-P</strain>
    </source>
</reference>
<dbReference type="Gene3D" id="2.40.160.10">
    <property type="entry name" value="Porin"/>
    <property type="match status" value="1"/>
</dbReference>
<comment type="caution">
    <text evidence="2">The sequence shown here is derived from an EMBL/GenBank/DDBJ whole genome shotgun (WGS) entry which is preliminary data.</text>
</comment>
<dbReference type="SUPFAM" id="SSF56935">
    <property type="entry name" value="Porins"/>
    <property type="match status" value="1"/>
</dbReference>
<name>A0A426RPZ3_9SPHN</name>
<dbReference type="OrthoDB" id="9807854at2"/>
<dbReference type="AlphaFoldDB" id="A0A426RPZ3"/>
<dbReference type="InterPro" id="IPR010870">
    <property type="entry name" value="Porin_O/P"/>
</dbReference>
<dbReference type="InterPro" id="IPR023614">
    <property type="entry name" value="Porin_dom_sf"/>
</dbReference>
<keyword evidence="1" id="KW-0175">Coiled coil</keyword>
<evidence type="ECO:0008006" key="4">
    <source>
        <dbReference type="Google" id="ProtNLM"/>
    </source>
</evidence>
<gene>
    <name evidence="2" type="ORF">D7D48_08465</name>
</gene>
<organism evidence="2 3">
    <name type="scientific">Sphingorhabdus wooponensis</name>
    <dbReference type="NCBI Taxonomy" id="940136"/>
    <lineage>
        <taxon>Bacteria</taxon>
        <taxon>Pseudomonadati</taxon>
        <taxon>Pseudomonadota</taxon>
        <taxon>Alphaproteobacteria</taxon>
        <taxon>Sphingomonadales</taxon>
        <taxon>Sphingomonadaceae</taxon>
        <taxon>Sphingorhabdus</taxon>
    </lineage>
</organism>
<evidence type="ECO:0000313" key="3">
    <source>
        <dbReference type="Proteomes" id="UP000268553"/>
    </source>
</evidence>
<dbReference type="Proteomes" id="UP000268553">
    <property type="component" value="Unassembled WGS sequence"/>
</dbReference>
<sequence length="533" mass="58012">MHIVIKAKYDRHGRDIYLLLRRHQIKQDITVTTKKWLYGTTLFTIATAALPAHAQANGSEVEALRAEVAALKEQLTNISAKITAVEKKTTTEVKWKGGPESGGPDGWSFKPRGRIHYDAGYISIPGDYAANRNLGFNSRVRRVRLGAEGTMPGGFGYKVEGDFANSNVAFGDVFLSYNPKNAPINVRIGNFETLNGLEQIASSNNISFTERAAFNDAFLNSRRLGAAVAWHNEENAIRAEVGLFAAHSIDSSFDNDGWIGAGRLVYAPKAFGGQLHFGATVQQRDFASNNNATASVSTNAPSTNQLARYRARPNTQLTDVRFVDTGNFAAKSDRIVGLELAAIFPGFYFAGEGQWTKVNAYRAGNIATGLDSFSSGNSAVTPTGDPGFFGMYAEAGYFLTGETRGYKDGAWSRTKVLKPIDKKGLGAFQIAGRFEYLDLDSNALKNGATNNFATGANSLATLNTRLGRGGKQSSYLFGVNWYPIDYIRFMLNYGRVQVKGGPMAAIVDPLSTLPVDKRDYAVDVVAARMQLEF</sequence>
<feature type="coiled-coil region" evidence="1">
    <location>
        <begin position="54"/>
        <end position="88"/>
    </location>
</feature>
<dbReference type="Pfam" id="PF07396">
    <property type="entry name" value="Porin_O_P"/>
    <property type="match status" value="1"/>
</dbReference>
<evidence type="ECO:0000313" key="2">
    <source>
        <dbReference type="EMBL" id="RRQ51023.1"/>
    </source>
</evidence>
<protein>
    <recommendedName>
        <fullName evidence="4">Porin</fullName>
    </recommendedName>
</protein>
<keyword evidence="3" id="KW-1185">Reference proteome</keyword>
<proteinExistence type="predicted"/>
<dbReference type="EMBL" id="RWJI01000002">
    <property type="protein sequence ID" value="RRQ51023.1"/>
    <property type="molecule type" value="Genomic_DNA"/>
</dbReference>
<accession>A0A426RPZ3</accession>
<evidence type="ECO:0000256" key="1">
    <source>
        <dbReference type="SAM" id="Coils"/>
    </source>
</evidence>